<dbReference type="EMBL" id="JAEUBG010004779">
    <property type="protein sequence ID" value="KAH3680163.1"/>
    <property type="molecule type" value="Genomic_DNA"/>
</dbReference>
<dbReference type="Proteomes" id="UP000774326">
    <property type="component" value="Unassembled WGS sequence"/>
</dbReference>
<keyword evidence="2" id="KW-1185">Reference proteome</keyword>
<reference evidence="1" key="2">
    <citation type="submission" date="2021-01" db="EMBL/GenBank/DDBJ databases">
        <authorList>
            <person name="Schikora-Tamarit M.A."/>
        </authorList>
    </citation>
    <scope>NUCLEOTIDE SEQUENCE</scope>
    <source>
        <strain evidence="1">CBS2887</strain>
    </source>
</reference>
<reference evidence="1" key="1">
    <citation type="journal article" date="2021" name="Open Biol.">
        <title>Shared evolutionary footprints suggest mitochondrial oxidative damage underlies multiple complex I losses in fungi.</title>
        <authorList>
            <person name="Schikora-Tamarit M.A."/>
            <person name="Marcet-Houben M."/>
            <person name="Nosek J."/>
            <person name="Gabaldon T."/>
        </authorList>
    </citation>
    <scope>NUCLEOTIDE SEQUENCE</scope>
    <source>
        <strain evidence="1">CBS2887</strain>
    </source>
</reference>
<name>A0A9P8THV4_WICPI</name>
<evidence type="ECO:0000313" key="1">
    <source>
        <dbReference type="EMBL" id="KAH3680163.1"/>
    </source>
</evidence>
<dbReference type="PROSITE" id="PS51257">
    <property type="entry name" value="PROKAR_LIPOPROTEIN"/>
    <property type="match status" value="1"/>
</dbReference>
<evidence type="ECO:0000313" key="2">
    <source>
        <dbReference type="Proteomes" id="UP000774326"/>
    </source>
</evidence>
<gene>
    <name evidence="1" type="ORF">WICPIJ_008376</name>
</gene>
<organism evidence="1 2">
    <name type="scientific">Wickerhamomyces pijperi</name>
    <name type="common">Yeast</name>
    <name type="synonym">Pichia pijperi</name>
    <dbReference type="NCBI Taxonomy" id="599730"/>
    <lineage>
        <taxon>Eukaryota</taxon>
        <taxon>Fungi</taxon>
        <taxon>Dikarya</taxon>
        <taxon>Ascomycota</taxon>
        <taxon>Saccharomycotina</taxon>
        <taxon>Saccharomycetes</taxon>
        <taxon>Phaffomycetales</taxon>
        <taxon>Wickerhamomycetaceae</taxon>
        <taxon>Wickerhamomyces</taxon>
    </lineage>
</organism>
<sequence length="132" mass="14871">MIVTLRFWNNTMESSIMWDWIVVLSAASGCFAAVDSVDLLVKGELAAEIEREAAALAEPKEEEAEEEEAEESPYFKREDRSLMIVCLPDWIFNVRMLHKSNCSSQIEFCSSVLSLAEEDCCCNLIDSFKACS</sequence>
<accession>A0A9P8THV4</accession>
<proteinExistence type="predicted"/>
<dbReference type="AlphaFoldDB" id="A0A9P8THV4"/>
<comment type="caution">
    <text evidence="1">The sequence shown here is derived from an EMBL/GenBank/DDBJ whole genome shotgun (WGS) entry which is preliminary data.</text>
</comment>
<protein>
    <submittedName>
        <fullName evidence="1">Uncharacterized protein</fullName>
    </submittedName>
</protein>